<name>A0A4Z0H3E0_9BACI</name>
<comment type="caution">
    <text evidence="2">The sequence shown here is derived from an EMBL/GenBank/DDBJ whole genome shotgun (WGS) entry which is preliminary data.</text>
</comment>
<proteinExistence type="predicted"/>
<evidence type="ECO:0000256" key="1">
    <source>
        <dbReference type="SAM" id="Phobius"/>
    </source>
</evidence>
<evidence type="ECO:0000313" key="3">
    <source>
        <dbReference type="Proteomes" id="UP000297982"/>
    </source>
</evidence>
<evidence type="ECO:0008006" key="4">
    <source>
        <dbReference type="Google" id="ProtNLM"/>
    </source>
</evidence>
<dbReference type="EMBL" id="SRJC01000001">
    <property type="protein sequence ID" value="TGB04449.1"/>
    <property type="molecule type" value="Genomic_DNA"/>
</dbReference>
<dbReference type="STRING" id="192814.GCA_900166575_01504"/>
<keyword evidence="1" id="KW-1133">Transmembrane helix</keyword>
<accession>A0A4Z0H3E0</accession>
<dbReference type="Proteomes" id="UP000297982">
    <property type="component" value="Unassembled WGS sequence"/>
</dbReference>
<keyword evidence="3" id="KW-1185">Reference proteome</keyword>
<sequence length="79" mass="8833">MIRIVNKLSVFTLFIAVLFALIQVTTNISAFFYVFLFLSLYMILNGITLYTEKSKSIEPILFLGVGGLILGITLSRVIV</sequence>
<dbReference type="RefSeq" id="WP_135326905.1">
    <property type="nucleotide sequence ID" value="NZ_SRJC01000001.1"/>
</dbReference>
<feature type="transmembrane region" description="Helical" evidence="1">
    <location>
        <begin position="60"/>
        <end position="78"/>
    </location>
</feature>
<evidence type="ECO:0000313" key="2">
    <source>
        <dbReference type="EMBL" id="TGB04449.1"/>
    </source>
</evidence>
<gene>
    <name evidence="2" type="ORF">E4663_05500</name>
</gene>
<keyword evidence="1" id="KW-0812">Transmembrane</keyword>
<organism evidence="2 3">
    <name type="scientific">Halobacillus salinus</name>
    <dbReference type="NCBI Taxonomy" id="192814"/>
    <lineage>
        <taxon>Bacteria</taxon>
        <taxon>Bacillati</taxon>
        <taxon>Bacillota</taxon>
        <taxon>Bacilli</taxon>
        <taxon>Bacillales</taxon>
        <taxon>Bacillaceae</taxon>
        <taxon>Halobacillus</taxon>
    </lineage>
</organism>
<keyword evidence="1" id="KW-0472">Membrane</keyword>
<feature type="transmembrane region" description="Helical" evidence="1">
    <location>
        <begin position="30"/>
        <end position="48"/>
    </location>
</feature>
<protein>
    <recommendedName>
        <fullName evidence="4">DUF3953 domain-containing protein</fullName>
    </recommendedName>
</protein>
<reference evidence="2 3" key="1">
    <citation type="journal article" date="2003" name="Int. J. Syst. Evol. Microbiol.">
        <title>Halobacillus salinus sp. nov., isolated from a salt lake on the coast of the East Sea in Korea.</title>
        <authorList>
            <person name="Yoon J.H."/>
            <person name="Kang K.H."/>
            <person name="Park Y.H."/>
        </authorList>
    </citation>
    <scope>NUCLEOTIDE SEQUENCE [LARGE SCALE GENOMIC DNA]</scope>
    <source>
        <strain evidence="2 3">HSL-3</strain>
    </source>
</reference>
<dbReference type="AlphaFoldDB" id="A0A4Z0H3E0"/>